<dbReference type="PANTHER" id="PTHR12962:SF1">
    <property type="entry name" value="COLD SHOCK DOMAIN-CONTAINING PROTEIN CG9705"/>
    <property type="match status" value="1"/>
</dbReference>
<dbReference type="CDD" id="cd04458">
    <property type="entry name" value="CSP_CDS"/>
    <property type="match status" value="1"/>
</dbReference>
<dbReference type="SMART" id="SM00357">
    <property type="entry name" value="CSP"/>
    <property type="match status" value="1"/>
</dbReference>
<evidence type="ECO:0000313" key="3">
    <source>
        <dbReference type="EMBL" id="QXQ14482.1"/>
    </source>
</evidence>
<dbReference type="PANTHER" id="PTHR12962">
    <property type="entry name" value="CALCIUM-REGULATED HEAT STABLE PROTEIN CRHSP-24-RELATED"/>
    <property type="match status" value="1"/>
</dbReference>
<feature type="domain" description="CSD" evidence="2">
    <location>
        <begin position="11"/>
        <end position="75"/>
    </location>
</feature>
<keyword evidence="4" id="KW-1185">Reference proteome</keyword>
<accession>A0ABX8S9I5</accession>
<dbReference type="InterPro" id="IPR002059">
    <property type="entry name" value="CSP_DNA-bd"/>
</dbReference>
<name>A0ABX8S9I5_9ACTN</name>
<dbReference type="Proteomes" id="UP000887023">
    <property type="component" value="Chromosome"/>
</dbReference>
<dbReference type="EMBL" id="CP079105">
    <property type="protein sequence ID" value="QXQ14482.1"/>
    <property type="molecule type" value="Genomic_DNA"/>
</dbReference>
<gene>
    <name evidence="3" type="ORF">KV203_03480</name>
</gene>
<reference evidence="3" key="1">
    <citation type="submission" date="2021-07" db="EMBL/GenBank/DDBJ databases">
        <title>Candidatus Kaistella beijingensis sp. nov. isolated from a municipal wastewater treatment plant is involved in sludge foaming.</title>
        <authorList>
            <person name="Song Y."/>
            <person name="Liu S.-J."/>
        </authorList>
    </citation>
    <scope>NUCLEOTIDE SEQUENCE</scope>
    <source>
        <strain evidence="3">DSM 43998</strain>
    </source>
</reference>
<evidence type="ECO:0000259" key="2">
    <source>
        <dbReference type="PROSITE" id="PS51857"/>
    </source>
</evidence>
<protein>
    <submittedName>
        <fullName evidence="3">Cold shock domain-containing protein</fullName>
    </submittedName>
</protein>
<dbReference type="PROSITE" id="PS51857">
    <property type="entry name" value="CSD_2"/>
    <property type="match status" value="1"/>
</dbReference>
<dbReference type="Pfam" id="PF00313">
    <property type="entry name" value="CSD"/>
    <property type="match status" value="1"/>
</dbReference>
<dbReference type="InterPro" id="IPR012340">
    <property type="entry name" value="NA-bd_OB-fold"/>
</dbReference>
<dbReference type="InterPro" id="IPR011129">
    <property type="entry name" value="CSD"/>
</dbReference>
<dbReference type="SUPFAM" id="SSF50249">
    <property type="entry name" value="Nucleic acid-binding proteins"/>
    <property type="match status" value="1"/>
</dbReference>
<dbReference type="InterPro" id="IPR052069">
    <property type="entry name" value="Ca-reg_mRNA-binding_domain"/>
</dbReference>
<organism evidence="3 4">
    <name type="scientific">Skermania pinensis</name>
    <dbReference type="NCBI Taxonomy" id="39122"/>
    <lineage>
        <taxon>Bacteria</taxon>
        <taxon>Bacillati</taxon>
        <taxon>Actinomycetota</taxon>
        <taxon>Actinomycetes</taxon>
        <taxon>Mycobacteriales</taxon>
        <taxon>Gordoniaceae</taxon>
        <taxon>Skermania</taxon>
    </lineage>
</organism>
<dbReference type="Gene3D" id="2.40.50.140">
    <property type="entry name" value="Nucleic acid-binding proteins"/>
    <property type="match status" value="1"/>
</dbReference>
<proteinExistence type="predicted"/>
<keyword evidence="1" id="KW-0597">Phosphoprotein</keyword>
<evidence type="ECO:0000313" key="4">
    <source>
        <dbReference type="Proteomes" id="UP000887023"/>
    </source>
</evidence>
<evidence type="ECO:0000256" key="1">
    <source>
        <dbReference type="ARBA" id="ARBA00022553"/>
    </source>
</evidence>
<sequence length="156" mass="16958">MNTVVTVAETWETGRIVRFDHERGYGFIAPESGGEDLFVHTNDLLFEKALARPGIEVRFRAEDSDRGGKATDVELRVRDAAPREAIRMAPAAPVAAVSPAAVSAGDGASDILTEPEFLAEVTEVLLNSSSELRAGQMLEIRTRLLRLADEHGWIGD</sequence>